<dbReference type="Pfam" id="PF00270">
    <property type="entry name" value="DEAD"/>
    <property type="match status" value="1"/>
</dbReference>
<dbReference type="GO" id="GO:0005524">
    <property type="term" value="F:ATP binding"/>
    <property type="evidence" value="ECO:0007669"/>
    <property type="project" value="UniProtKB-KW"/>
</dbReference>
<dbReference type="GO" id="GO:0016887">
    <property type="term" value="F:ATP hydrolysis activity"/>
    <property type="evidence" value="ECO:0007669"/>
    <property type="project" value="RHEA"/>
</dbReference>
<keyword evidence="5 15" id="KW-0378">Hydrolase</keyword>
<evidence type="ECO:0000256" key="9">
    <source>
        <dbReference type="ARBA" id="ARBA00023172"/>
    </source>
</evidence>
<dbReference type="AlphaFoldDB" id="E7GDI6"/>
<proteinExistence type="inferred from homology"/>
<comment type="catalytic activity">
    <reaction evidence="14 15">
        <text>ATP + H2O = ADP + phosphate + H(+)</text>
        <dbReference type="Rhea" id="RHEA:13065"/>
        <dbReference type="ChEBI" id="CHEBI:15377"/>
        <dbReference type="ChEBI" id="CHEBI:15378"/>
        <dbReference type="ChEBI" id="CHEBI:30616"/>
        <dbReference type="ChEBI" id="CHEBI:43474"/>
        <dbReference type="ChEBI" id="CHEBI:456216"/>
        <dbReference type="EC" id="5.6.2.4"/>
    </reaction>
</comment>
<dbReference type="InterPro" id="IPR045562">
    <property type="entry name" value="RecG_dom3_C"/>
</dbReference>
<feature type="domain" description="Helicase C-terminal" evidence="17">
    <location>
        <begin position="444"/>
        <end position="600"/>
    </location>
</feature>
<name>E7GDI6_9FIRM</name>
<evidence type="ECO:0000259" key="16">
    <source>
        <dbReference type="PROSITE" id="PS51192"/>
    </source>
</evidence>
<keyword evidence="19" id="KW-1185">Reference proteome</keyword>
<evidence type="ECO:0000256" key="1">
    <source>
        <dbReference type="ARBA" id="ARBA00007504"/>
    </source>
</evidence>
<dbReference type="InterPro" id="IPR012340">
    <property type="entry name" value="NA-bd_OB-fold"/>
</dbReference>
<evidence type="ECO:0000256" key="10">
    <source>
        <dbReference type="ARBA" id="ARBA00023204"/>
    </source>
</evidence>
<keyword evidence="10 15" id="KW-0234">DNA repair</keyword>
<dbReference type="PROSITE" id="PS51194">
    <property type="entry name" value="HELICASE_CTER"/>
    <property type="match status" value="1"/>
</dbReference>
<keyword evidence="11" id="KW-0413">Isomerase</keyword>
<evidence type="ECO:0000256" key="13">
    <source>
        <dbReference type="ARBA" id="ARBA00034808"/>
    </source>
</evidence>
<evidence type="ECO:0000256" key="7">
    <source>
        <dbReference type="ARBA" id="ARBA00022840"/>
    </source>
</evidence>
<dbReference type="SMART" id="SM00490">
    <property type="entry name" value="HELICc"/>
    <property type="match status" value="1"/>
</dbReference>
<evidence type="ECO:0000256" key="4">
    <source>
        <dbReference type="ARBA" id="ARBA00022763"/>
    </source>
</evidence>
<evidence type="ECO:0000256" key="6">
    <source>
        <dbReference type="ARBA" id="ARBA00022806"/>
    </source>
</evidence>
<evidence type="ECO:0000256" key="3">
    <source>
        <dbReference type="ARBA" id="ARBA00022741"/>
    </source>
</evidence>
<evidence type="ECO:0000256" key="8">
    <source>
        <dbReference type="ARBA" id="ARBA00023125"/>
    </source>
</evidence>
<keyword evidence="7 15" id="KW-0067">ATP-binding</keyword>
<evidence type="ECO:0000256" key="11">
    <source>
        <dbReference type="ARBA" id="ARBA00023235"/>
    </source>
</evidence>
<dbReference type="HOGENOM" id="CLU_005122_7_1_9"/>
<evidence type="ECO:0000256" key="14">
    <source>
        <dbReference type="ARBA" id="ARBA00048988"/>
    </source>
</evidence>
<feature type="domain" description="Helicase ATP-binding" evidence="16">
    <location>
        <begin position="260"/>
        <end position="421"/>
    </location>
</feature>
<gene>
    <name evidence="18" type="ORF">HMPREF9488_02829</name>
</gene>
<dbReference type="eggNOG" id="COG1200">
    <property type="taxonomic scope" value="Bacteria"/>
</dbReference>
<dbReference type="Pfam" id="PF00271">
    <property type="entry name" value="Helicase_C"/>
    <property type="match status" value="1"/>
</dbReference>
<dbReference type="NCBIfam" id="NF008168">
    <property type="entry name" value="PRK10917.2-2"/>
    <property type="match status" value="1"/>
</dbReference>
<dbReference type="PANTHER" id="PTHR47964">
    <property type="entry name" value="ATP-DEPENDENT DNA HELICASE HOMOLOG RECG, CHLOROPLASTIC"/>
    <property type="match status" value="1"/>
</dbReference>
<dbReference type="NCBIfam" id="TIGR00643">
    <property type="entry name" value="recG"/>
    <property type="match status" value="1"/>
</dbReference>
<dbReference type="SUPFAM" id="SSF50249">
    <property type="entry name" value="Nucleic acid-binding proteins"/>
    <property type="match status" value="1"/>
</dbReference>
<keyword evidence="8" id="KW-0238">DNA-binding</keyword>
<dbReference type="GeneID" id="78228400"/>
<comment type="caution">
    <text evidence="18">The sequence shown here is derived from an EMBL/GenBank/DDBJ whole genome shotgun (WGS) entry which is preliminary data.</text>
</comment>
<accession>E7GDI6</accession>
<comment type="similarity">
    <text evidence="1 15">Belongs to the helicase family. RecG subfamily.</text>
</comment>
<keyword evidence="9 15" id="KW-0233">DNA recombination</keyword>
<keyword evidence="3 15" id="KW-0547">Nucleotide-binding</keyword>
<dbReference type="OrthoDB" id="9804325at2"/>
<dbReference type="InterPro" id="IPR014001">
    <property type="entry name" value="Helicase_ATP-bd"/>
</dbReference>
<dbReference type="SMART" id="SM00487">
    <property type="entry name" value="DEXDc"/>
    <property type="match status" value="1"/>
</dbReference>
<dbReference type="GO" id="GO:0043138">
    <property type="term" value="F:3'-5' DNA helicase activity"/>
    <property type="evidence" value="ECO:0007669"/>
    <property type="project" value="UniProtKB-EC"/>
</dbReference>
<evidence type="ECO:0000259" key="17">
    <source>
        <dbReference type="PROSITE" id="PS51194"/>
    </source>
</evidence>
<evidence type="ECO:0000256" key="2">
    <source>
        <dbReference type="ARBA" id="ARBA00017846"/>
    </source>
</evidence>
<comment type="catalytic activity">
    <reaction evidence="12 15">
        <text>Couples ATP hydrolysis with the unwinding of duplex DNA by translocating in the 3'-5' direction.</text>
        <dbReference type="EC" id="5.6.2.4"/>
    </reaction>
</comment>
<evidence type="ECO:0000313" key="18">
    <source>
        <dbReference type="EMBL" id="EFW04037.1"/>
    </source>
</evidence>
<dbReference type="STRING" id="100884.GCA_000269565_00492"/>
<sequence>MSDIRLLKITEKRLDILKLMNIESLEDLINHYPYRYDVIEETYPTQEDDKIIIEGTLISPVKIFFRGRMSRMSFSVEDRYQNVYQVTIFNRHFLRQYLKQMTIITIIGKCQKDKITASDIKIKPISEIQGVHPVYSLKEGLTQKSFQQYVKKALNLLKGNIESFVPEEYIIKHQLIHKESALWNIHFPQSQEDIKQALKYLKYEEFLKFQLTMQTIKQQRTLEVGIAKRFDVQKFQSFILSLPYQLTQDQQTSVKEIVSDLQSPRMMYRFLQGDVGSGKTVVSSVALYANYLAGYQGALMAPTEILASQHYQTLLSFFKDTDVKIALLTGSLTNKEKERIYEQIQNGDIDMIVGTHALFQKKVEYHRLGFVITDEQHRFGVEQRKALKNKGSQVDFLIMSATPIPRTLAISMYGDMDVSTMKTMPKGRIPVVTKYIKSSSMKPILKDLKEYLASGGQCYVICPLVEDSEVLDAKSASQIAEAMQQYFRGTYQVGLLHGQMKDDEKDRIMQDFQKQKIHILVSTTVVEVGVDVKNANMMVIYNAERFGMSQLHQLRGRVGRGHQQAYCFFMSSSTSKEAIERLKYMEKSHDGFEISMYDLQIRGPGEVLGNRQSGLPTFLVADVFKDFPILNVAREDAMRIVEGYEKRNEYYHLMSTIQEKLKENNEYVD</sequence>
<dbReference type="NCBIfam" id="NF008165">
    <property type="entry name" value="PRK10917.1-3"/>
    <property type="match status" value="1"/>
</dbReference>
<dbReference type="Pfam" id="PF19833">
    <property type="entry name" value="RecG_dom3_C"/>
    <property type="match status" value="1"/>
</dbReference>
<dbReference type="Gene3D" id="3.40.50.300">
    <property type="entry name" value="P-loop containing nucleotide triphosphate hydrolases"/>
    <property type="match status" value="2"/>
</dbReference>
<dbReference type="EC" id="5.6.2.4" evidence="13 15"/>
<dbReference type="InterPro" id="IPR011545">
    <property type="entry name" value="DEAD/DEAH_box_helicase_dom"/>
</dbReference>
<comment type="function">
    <text evidence="15">Plays a critical role in recombination and DNA repair. Helps process Holliday junction intermediates to mature products by catalyzing branch migration. Has replication fork regression activity, unwinds stalled or blocked replication forks to make a HJ that can be resolved. Has a DNA unwinding activity characteristic of a DNA helicase with 3'-5' polarity.</text>
</comment>
<evidence type="ECO:0000256" key="12">
    <source>
        <dbReference type="ARBA" id="ARBA00034617"/>
    </source>
</evidence>
<dbReference type="CDD" id="cd17992">
    <property type="entry name" value="DEXHc_RecG"/>
    <property type="match status" value="1"/>
</dbReference>
<dbReference type="InterPro" id="IPR027417">
    <property type="entry name" value="P-loop_NTPase"/>
</dbReference>
<keyword evidence="4 15" id="KW-0227">DNA damage</keyword>
<evidence type="ECO:0000256" key="15">
    <source>
        <dbReference type="RuleBase" id="RU363016"/>
    </source>
</evidence>
<dbReference type="Proteomes" id="UP000003157">
    <property type="component" value="Unassembled WGS sequence"/>
</dbReference>
<dbReference type="InterPro" id="IPR047112">
    <property type="entry name" value="RecG/Mfd"/>
</dbReference>
<evidence type="ECO:0000313" key="19">
    <source>
        <dbReference type="Proteomes" id="UP000003157"/>
    </source>
</evidence>
<dbReference type="InterPro" id="IPR001650">
    <property type="entry name" value="Helicase_C-like"/>
</dbReference>
<dbReference type="InterPro" id="IPR004609">
    <property type="entry name" value="ATP-dep_DNA_helicase_RecG"/>
</dbReference>
<dbReference type="GO" id="GO:0003677">
    <property type="term" value="F:DNA binding"/>
    <property type="evidence" value="ECO:0007669"/>
    <property type="project" value="UniProtKB-KW"/>
</dbReference>
<dbReference type="Pfam" id="PF17191">
    <property type="entry name" value="RecG_wedge"/>
    <property type="match status" value="1"/>
</dbReference>
<dbReference type="EMBL" id="ADKX01000041">
    <property type="protein sequence ID" value="EFW04037.1"/>
    <property type="molecule type" value="Genomic_DNA"/>
</dbReference>
<keyword evidence="6 15" id="KW-0347">Helicase</keyword>
<protein>
    <recommendedName>
        <fullName evidence="2 15">ATP-dependent DNA helicase RecG</fullName>
        <ecNumber evidence="13 15">5.6.2.4</ecNumber>
    </recommendedName>
</protein>
<evidence type="ECO:0000256" key="5">
    <source>
        <dbReference type="ARBA" id="ARBA00022801"/>
    </source>
</evidence>
<dbReference type="GO" id="GO:0006310">
    <property type="term" value="P:DNA recombination"/>
    <property type="evidence" value="ECO:0007669"/>
    <property type="project" value="UniProtKB-UniRule"/>
</dbReference>
<dbReference type="PANTHER" id="PTHR47964:SF1">
    <property type="entry name" value="ATP-DEPENDENT DNA HELICASE HOMOLOG RECG, CHLOROPLASTIC"/>
    <property type="match status" value="1"/>
</dbReference>
<dbReference type="SUPFAM" id="SSF52540">
    <property type="entry name" value="P-loop containing nucleoside triphosphate hydrolases"/>
    <property type="match status" value="2"/>
</dbReference>
<dbReference type="GO" id="GO:0006281">
    <property type="term" value="P:DNA repair"/>
    <property type="evidence" value="ECO:0007669"/>
    <property type="project" value="UniProtKB-UniRule"/>
</dbReference>
<dbReference type="RefSeq" id="WP_008789916.1">
    <property type="nucleotide sequence ID" value="NZ_AKCB01000001.1"/>
</dbReference>
<dbReference type="InterPro" id="IPR033454">
    <property type="entry name" value="RecG_wedge"/>
</dbReference>
<dbReference type="PROSITE" id="PS51192">
    <property type="entry name" value="HELICASE_ATP_BIND_1"/>
    <property type="match status" value="1"/>
</dbReference>
<reference evidence="18 19" key="1">
    <citation type="submission" date="2010-12" db="EMBL/GenBank/DDBJ databases">
        <title>The Genome Sequence of Coprobacillus sp. strain 29_1.</title>
        <authorList>
            <consortium name="The Broad Institute Genome Sequencing Platform"/>
            <person name="Earl A."/>
            <person name="Ward D."/>
            <person name="Feldgarden M."/>
            <person name="Gevers D."/>
            <person name="Daigneault M."/>
            <person name="Sibley C.D."/>
            <person name="White A."/>
            <person name="Strauss J."/>
            <person name="Allen-Vercoe E."/>
            <person name="Young S.K."/>
            <person name="Zeng Q."/>
            <person name="Gargeya S."/>
            <person name="Fitzgerald M."/>
            <person name="Haas B."/>
            <person name="Abouelleil A."/>
            <person name="Alvarado L."/>
            <person name="Arachchi H.M."/>
            <person name="Berlin A."/>
            <person name="Brown A."/>
            <person name="Chapman S.B."/>
            <person name="Chen Z."/>
            <person name="Dunbar C."/>
            <person name="Freedman E."/>
            <person name="Gearin G."/>
            <person name="Gellesch M."/>
            <person name="Goldberg J."/>
            <person name="Griggs A."/>
            <person name="Gujja S."/>
            <person name="Heilman E."/>
            <person name="Heiman D."/>
            <person name="Howarth C."/>
            <person name="Larson L."/>
            <person name="Lui A."/>
            <person name="MacDonald P.J.P."/>
            <person name="Mehta T."/>
            <person name="Montmayeur A."/>
            <person name="Murphy C."/>
            <person name="Neiman D."/>
            <person name="Pearson M."/>
            <person name="Priest M."/>
            <person name="Roberts A."/>
            <person name="Saif S."/>
            <person name="Shea T."/>
            <person name="Shenoy N."/>
            <person name="Sisk P."/>
            <person name="Stolte C."/>
            <person name="Sykes S."/>
            <person name="White J."/>
            <person name="Yandava C."/>
            <person name="Nusbaum C."/>
            <person name="Birren B."/>
        </authorList>
    </citation>
    <scope>NUCLEOTIDE SEQUENCE [LARGE SCALE GENOMIC DNA]</scope>
    <source>
        <strain evidence="18 19">29_1</strain>
    </source>
</reference>
<organism evidence="18 19">
    <name type="scientific">Coprobacillus cateniformis</name>
    <dbReference type="NCBI Taxonomy" id="100884"/>
    <lineage>
        <taxon>Bacteria</taxon>
        <taxon>Bacillati</taxon>
        <taxon>Bacillota</taxon>
        <taxon>Erysipelotrichia</taxon>
        <taxon>Erysipelotrichales</taxon>
        <taxon>Coprobacillaceae</taxon>
        <taxon>Coprobacillus</taxon>
    </lineage>
</organism>